<proteinExistence type="predicted"/>
<evidence type="ECO:0000259" key="2">
    <source>
        <dbReference type="Pfam" id="PF04059"/>
    </source>
</evidence>
<reference evidence="3" key="1">
    <citation type="submission" date="2021-02" db="EMBL/GenBank/DDBJ databases">
        <authorList>
            <person name="Dougan E. K."/>
            <person name="Rhodes N."/>
            <person name="Thang M."/>
            <person name="Chan C."/>
        </authorList>
    </citation>
    <scope>NUCLEOTIDE SEQUENCE</scope>
</reference>
<dbReference type="InterPro" id="IPR035979">
    <property type="entry name" value="RBD_domain_sf"/>
</dbReference>
<dbReference type="AlphaFoldDB" id="A0A813E365"/>
<feature type="compositionally biased region" description="Low complexity" evidence="1">
    <location>
        <begin position="208"/>
        <end position="226"/>
    </location>
</feature>
<organism evidence="3 4">
    <name type="scientific">Polarella glacialis</name>
    <name type="common">Dinoflagellate</name>
    <dbReference type="NCBI Taxonomy" id="89957"/>
    <lineage>
        <taxon>Eukaryota</taxon>
        <taxon>Sar</taxon>
        <taxon>Alveolata</taxon>
        <taxon>Dinophyceae</taxon>
        <taxon>Suessiales</taxon>
        <taxon>Suessiaceae</taxon>
        <taxon>Polarella</taxon>
    </lineage>
</organism>
<feature type="region of interest" description="Disordered" evidence="1">
    <location>
        <begin position="199"/>
        <end position="227"/>
    </location>
</feature>
<evidence type="ECO:0000256" key="1">
    <source>
        <dbReference type="SAM" id="MobiDB-lite"/>
    </source>
</evidence>
<feature type="domain" description="Mei2-like C-terminal RNA recognition motif" evidence="2">
    <location>
        <begin position="19"/>
        <end position="115"/>
    </location>
</feature>
<name>A0A813E365_POLGL</name>
<gene>
    <name evidence="3" type="ORF">PGLA1383_LOCUS13960</name>
</gene>
<dbReference type="OrthoDB" id="417481at2759"/>
<dbReference type="Proteomes" id="UP000654075">
    <property type="component" value="Unassembled WGS sequence"/>
</dbReference>
<dbReference type="SUPFAM" id="SSF54928">
    <property type="entry name" value="RNA-binding domain, RBD"/>
    <property type="match status" value="1"/>
</dbReference>
<accession>A0A813E365</accession>
<comment type="caution">
    <text evidence="3">The sequence shown here is derived from an EMBL/GenBank/DDBJ whole genome shotgun (WGS) entry which is preliminary data.</text>
</comment>
<dbReference type="EMBL" id="CAJNNV010007848">
    <property type="protein sequence ID" value="CAE8595449.1"/>
    <property type="molecule type" value="Genomic_DNA"/>
</dbReference>
<sequence>MATMANRKSSVQSYCGPVTCFMIRNIPCRLTRQKVQGEFHNEGFEGLYDFFHMPMGGRSQKGLRQRANLGYAFINFAYAEDAARFKATFDQFSFSGTNSEKVCDIVISRVQGLEANLRAHSKHVVPDDVFSVNSYRPFPTEGQLSEISQLSQGSWSSAQQQPTNSCQQQAMYNDNTYCQQVMDNDKIYCASALAHRRLGERDGGRSAQEQQQQKQQQQQQQQQQPQAHRLLSCEELTELFTSHTQPVRLTPTSASEQVRFWI</sequence>
<dbReference type="Pfam" id="PF04059">
    <property type="entry name" value="RRM_2"/>
    <property type="match status" value="1"/>
</dbReference>
<evidence type="ECO:0000313" key="3">
    <source>
        <dbReference type="EMBL" id="CAE8595449.1"/>
    </source>
</evidence>
<dbReference type="InterPro" id="IPR007201">
    <property type="entry name" value="Mei2-like_Rrm_C"/>
</dbReference>
<keyword evidence="4" id="KW-1185">Reference proteome</keyword>
<dbReference type="GO" id="GO:0003676">
    <property type="term" value="F:nucleic acid binding"/>
    <property type="evidence" value="ECO:0007669"/>
    <property type="project" value="InterPro"/>
</dbReference>
<protein>
    <recommendedName>
        <fullName evidence="2">Mei2-like C-terminal RNA recognition motif domain-containing protein</fullName>
    </recommendedName>
</protein>
<evidence type="ECO:0000313" key="4">
    <source>
        <dbReference type="Proteomes" id="UP000654075"/>
    </source>
</evidence>